<proteinExistence type="predicted"/>
<evidence type="ECO:0000313" key="2">
    <source>
        <dbReference type="Proteomes" id="UP000030745"/>
    </source>
</evidence>
<dbReference type="Proteomes" id="UP000030745">
    <property type="component" value="Unassembled WGS sequence"/>
</dbReference>
<dbReference type="RefSeq" id="XP_012193583.1">
    <property type="nucleotide sequence ID" value="XM_012338193.1"/>
</dbReference>
<dbReference type="VEuPathDB" id="FungiDB:SPRG_00077"/>
<dbReference type="AlphaFoldDB" id="A0A067D8B0"/>
<dbReference type="GeneID" id="24122738"/>
<sequence length="128" mass="13885">MTKRLASTALPPSVFAPSLATLHARVQEKRRRVSIFGVRNGNKILTVCPIPSFTASRPTMMAAPIARWLASGHAVRLKLGGFEGLGLAQAIERSPTLSHLVLDNSSAITTRFVATGRALPHITHLKYY</sequence>
<accession>A0A067D8B0</accession>
<keyword evidence="2" id="KW-1185">Reference proteome</keyword>
<reference evidence="1 2" key="1">
    <citation type="journal article" date="2013" name="PLoS Genet.">
        <title>Distinctive expansion of potential virulence genes in the genome of the oomycete fish pathogen Saprolegnia parasitica.</title>
        <authorList>
            <person name="Jiang R.H."/>
            <person name="de Bruijn I."/>
            <person name="Haas B.J."/>
            <person name="Belmonte R."/>
            <person name="Lobach L."/>
            <person name="Christie J."/>
            <person name="van den Ackerveken G."/>
            <person name="Bottin A."/>
            <person name="Bulone V."/>
            <person name="Diaz-Moreno S.M."/>
            <person name="Dumas B."/>
            <person name="Fan L."/>
            <person name="Gaulin E."/>
            <person name="Govers F."/>
            <person name="Grenville-Briggs L.J."/>
            <person name="Horner N.R."/>
            <person name="Levin J.Z."/>
            <person name="Mammella M."/>
            <person name="Meijer H.J."/>
            <person name="Morris P."/>
            <person name="Nusbaum C."/>
            <person name="Oome S."/>
            <person name="Phillips A.J."/>
            <person name="van Rooyen D."/>
            <person name="Rzeszutek E."/>
            <person name="Saraiva M."/>
            <person name="Secombes C.J."/>
            <person name="Seidl M.F."/>
            <person name="Snel B."/>
            <person name="Stassen J.H."/>
            <person name="Sykes S."/>
            <person name="Tripathy S."/>
            <person name="van den Berg H."/>
            <person name="Vega-Arreguin J.C."/>
            <person name="Wawra S."/>
            <person name="Young S.K."/>
            <person name="Zeng Q."/>
            <person name="Dieguez-Uribeondo J."/>
            <person name="Russ C."/>
            <person name="Tyler B.M."/>
            <person name="van West P."/>
        </authorList>
    </citation>
    <scope>NUCLEOTIDE SEQUENCE [LARGE SCALE GENOMIC DNA]</scope>
    <source>
        <strain evidence="1 2">CBS 223.65</strain>
    </source>
</reference>
<gene>
    <name evidence="1" type="ORF">SPRG_00077</name>
</gene>
<dbReference type="EMBL" id="KK583189">
    <property type="protein sequence ID" value="KDO35232.1"/>
    <property type="molecule type" value="Genomic_DNA"/>
</dbReference>
<evidence type="ECO:0000313" key="1">
    <source>
        <dbReference type="EMBL" id="KDO35232.1"/>
    </source>
</evidence>
<organism evidence="1 2">
    <name type="scientific">Saprolegnia parasitica (strain CBS 223.65)</name>
    <dbReference type="NCBI Taxonomy" id="695850"/>
    <lineage>
        <taxon>Eukaryota</taxon>
        <taxon>Sar</taxon>
        <taxon>Stramenopiles</taxon>
        <taxon>Oomycota</taxon>
        <taxon>Saprolegniomycetes</taxon>
        <taxon>Saprolegniales</taxon>
        <taxon>Saprolegniaceae</taxon>
        <taxon>Saprolegnia</taxon>
    </lineage>
</organism>
<dbReference type="KEGG" id="spar:SPRG_00077"/>
<protein>
    <submittedName>
        <fullName evidence="1">Uncharacterized protein</fullName>
    </submittedName>
</protein>
<dbReference type="OrthoDB" id="10644389at2759"/>
<name>A0A067D8B0_SAPPC</name>